<dbReference type="GO" id="GO:0046872">
    <property type="term" value="F:metal ion binding"/>
    <property type="evidence" value="ECO:0007669"/>
    <property type="project" value="InterPro"/>
</dbReference>
<dbReference type="SUPFAM" id="SSF109854">
    <property type="entry name" value="DinB/YfiT-like putative metalloenzymes"/>
    <property type="match status" value="1"/>
</dbReference>
<comment type="caution">
    <text evidence="2">The sequence shown here is derived from an EMBL/GenBank/DDBJ whole genome shotgun (WGS) entry which is preliminary data.</text>
</comment>
<accession>N0DZA9</accession>
<dbReference type="InterPro" id="IPR034660">
    <property type="entry name" value="DinB/YfiT-like"/>
</dbReference>
<dbReference type="NCBIfam" id="TIGR03083">
    <property type="entry name" value="maleylpyruvate isomerase family mycothiol-dependent enzyme"/>
    <property type="match status" value="1"/>
</dbReference>
<dbReference type="eggNOG" id="COG1576">
    <property type="taxonomic scope" value="Bacteria"/>
</dbReference>
<dbReference type="InterPro" id="IPR024344">
    <property type="entry name" value="MDMPI_metal-binding"/>
</dbReference>
<organism evidence="2 3">
    <name type="scientific">Phycicoccus elongatus Lp2</name>
    <dbReference type="NCBI Taxonomy" id="1193181"/>
    <lineage>
        <taxon>Bacteria</taxon>
        <taxon>Bacillati</taxon>
        <taxon>Actinomycetota</taxon>
        <taxon>Actinomycetes</taxon>
        <taxon>Micrococcales</taxon>
        <taxon>Intrasporangiaceae</taxon>
        <taxon>Phycicoccus</taxon>
    </lineage>
</organism>
<gene>
    <name evidence="2" type="ORF">BN10_470013</name>
</gene>
<dbReference type="NCBIfam" id="TIGR03086">
    <property type="entry name" value="TIGR03086 family metal-binding protein"/>
    <property type="match status" value="1"/>
</dbReference>
<dbReference type="OrthoDB" id="5185819at2"/>
<evidence type="ECO:0000313" key="3">
    <source>
        <dbReference type="Proteomes" id="UP000013167"/>
    </source>
</evidence>
<dbReference type="InterPro" id="IPR017520">
    <property type="entry name" value="CHP03086"/>
</dbReference>
<dbReference type="EMBL" id="CAIZ01000116">
    <property type="protein sequence ID" value="CCH69978.1"/>
    <property type="molecule type" value="Genomic_DNA"/>
</dbReference>
<dbReference type="Proteomes" id="UP000013167">
    <property type="component" value="Unassembled WGS sequence"/>
</dbReference>
<dbReference type="AlphaFoldDB" id="N0DZA9"/>
<evidence type="ECO:0000313" key="2">
    <source>
        <dbReference type="EMBL" id="CCH69978.1"/>
    </source>
</evidence>
<reference evidence="2 3" key="1">
    <citation type="journal article" date="2013" name="ISME J.">
        <title>A metabolic model for members of the genus Tetrasphaera involved in enhanced biological phosphorus removal.</title>
        <authorList>
            <person name="Kristiansen R."/>
            <person name="Nguyen H.T.T."/>
            <person name="Saunders A.M."/>
            <person name="Nielsen J.L."/>
            <person name="Wimmer R."/>
            <person name="Le V.Q."/>
            <person name="McIlroy S.J."/>
            <person name="Petrovski S."/>
            <person name="Seviour R.J."/>
            <person name="Calteau A."/>
            <person name="Nielsen K.L."/>
            <person name="Nielsen P.H."/>
        </authorList>
    </citation>
    <scope>NUCLEOTIDE SEQUENCE [LARGE SCALE GENOMIC DNA]</scope>
    <source>
        <strain evidence="2 3">Lp2</strain>
    </source>
</reference>
<proteinExistence type="predicted"/>
<evidence type="ECO:0000259" key="1">
    <source>
        <dbReference type="Pfam" id="PF11716"/>
    </source>
</evidence>
<dbReference type="RefSeq" id="WP_010849854.1">
    <property type="nucleotide sequence ID" value="NZ_HF570956.1"/>
</dbReference>
<dbReference type="STRING" id="1193181.BN10_470013"/>
<dbReference type="Pfam" id="PF11716">
    <property type="entry name" value="MDMPI_N"/>
    <property type="match status" value="1"/>
</dbReference>
<dbReference type="HOGENOM" id="CLU_051661_2_0_11"/>
<sequence length="191" mass="20308">MEGLGAMSPAERYAAAADNFTRLVGGVSDWDGPSPVKEWTAREVVGHLVTWVPGMIGGGPGLEFPSGEGALADPVAAWRALDERLREVLADEELAVTVHSNPHTGQAPVAQVIDGYVTPDLVFHGWDLARASGQDPELDEDYIAGAYAGMTGMADMIRGSGQFGVQQDVPADASVVEKFFAFIGRDPRWTP</sequence>
<keyword evidence="3" id="KW-1185">Reference proteome</keyword>
<feature type="domain" description="Mycothiol-dependent maleylpyruvate isomerase metal-binding" evidence="1">
    <location>
        <begin position="14"/>
        <end position="51"/>
    </location>
</feature>
<dbReference type="InterPro" id="IPR017517">
    <property type="entry name" value="Maleyloyr_isom"/>
</dbReference>
<name>N0DZA9_9MICO</name>
<protein>
    <recommendedName>
        <fullName evidence="1">Mycothiol-dependent maleylpyruvate isomerase metal-binding domain-containing protein</fullName>
    </recommendedName>
</protein>